<dbReference type="Proteomes" id="UP000789831">
    <property type="component" value="Unassembled WGS sequence"/>
</dbReference>
<sequence length="119" mass="13888">MSKSNGSEGFIIKKKLLECNCQCCMNAISLSKKYLANAFQAEFIIVLKHILSLAYITVFYRVLPEFKERDRNGNRRQRLHILLRHGNLSLELAVAANRKYFNKHYKRVSSSYFIIVGTW</sequence>
<dbReference type="AlphaFoldDB" id="A0A9N8V075"/>
<keyword evidence="1" id="KW-1133">Transmembrane helix</keyword>
<evidence type="ECO:0000313" key="2">
    <source>
        <dbReference type="EMBL" id="CAG8434858.1"/>
    </source>
</evidence>
<keyword evidence="1" id="KW-0812">Transmembrane</keyword>
<keyword evidence="1" id="KW-0472">Membrane</keyword>
<feature type="transmembrane region" description="Helical" evidence="1">
    <location>
        <begin position="43"/>
        <end position="63"/>
    </location>
</feature>
<accession>A0A9N8V075</accession>
<reference evidence="2" key="1">
    <citation type="submission" date="2021-06" db="EMBL/GenBank/DDBJ databases">
        <authorList>
            <person name="Kallberg Y."/>
            <person name="Tangrot J."/>
            <person name="Rosling A."/>
        </authorList>
    </citation>
    <scope>NUCLEOTIDE SEQUENCE</scope>
    <source>
        <strain evidence="2">MT106</strain>
    </source>
</reference>
<evidence type="ECO:0000256" key="1">
    <source>
        <dbReference type="SAM" id="Phobius"/>
    </source>
</evidence>
<dbReference type="OrthoDB" id="2434238at2759"/>
<evidence type="ECO:0000313" key="3">
    <source>
        <dbReference type="Proteomes" id="UP000789831"/>
    </source>
</evidence>
<name>A0A9N8V075_9GLOM</name>
<comment type="caution">
    <text evidence="2">The sequence shown here is derived from an EMBL/GenBank/DDBJ whole genome shotgun (WGS) entry which is preliminary data.</text>
</comment>
<gene>
    <name evidence="2" type="ORF">AGERDE_LOCUS427</name>
</gene>
<proteinExistence type="predicted"/>
<protein>
    <submittedName>
        <fullName evidence="2">12886_t:CDS:1</fullName>
    </submittedName>
</protein>
<organism evidence="2 3">
    <name type="scientific">Ambispora gerdemannii</name>
    <dbReference type="NCBI Taxonomy" id="144530"/>
    <lineage>
        <taxon>Eukaryota</taxon>
        <taxon>Fungi</taxon>
        <taxon>Fungi incertae sedis</taxon>
        <taxon>Mucoromycota</taxon>
        <taxon>Glomeromycotina</taxon>
        <taxon>Glomeromycetes</taxon>
        <taxon>Archaeosporales</taxon>
        <taxon>Ambisporaceae</taxon>
        <taxon>Ambispora</taxon>
    </lineage>
</organism>
<keyword evidence="3" id="KW-1185">Reference proteome</keyword>
<dbReference type="EMBL" id="CAJVPL010000021">
    <property type="protein sequence ID" value="CAG8434858.1"/>
    <property type="molecule type" value="Genomic_DNA"/>
</dbReference>